<keyword evidence="1" id="KW-0812">Transmembrane</keyword>
<gene>
    <name evidence="3" type="ORF">HAQ05_03495</name>
</gene>
<feature type="transmembrane region" description="Helical" evidence="1">
    <location>
        <begin position="296"/>
        <end position="316"/>
    </location>
</feature>
<keyword evidence="1" id="KW-1133">Transmembrane helix</keyword>
<evidence type="ECO:0000259" key="2">
    <source>
        <dbReference type="Pfam" id="PF01757"/>
    </source>
</evidence>
<sequence>MLISIQALRALAAWMVVCHHFMQIFFDFHAEGPIGHFFSSRGAAGVDIFFVISGLVIYLSTLSKPQTPQRFLLNRLLRIVPAYWFYTVLTGLLLVSAGAYLPHPEVTWATFVQSLLFIPTENPGGYGLYPTLNVGWTLNYEVFFYLVFSLMFLAPRRLRPMLVAVVLFVIVEGATRFGWASRFYANTIVYEFLLGIAIGVAWRRGWIRAGLWWPLALVGMGAVAIYWLEPNDRLMDWGLPSALIVLGCVALEPYFKGARVLKALGDRSYSVYLVHLLVLYAGRCIVQQWGASAYGVFFGFCVPLIAVVSSLSYALLEKRLYRWAKAWAPRTRAQPVALPLTRQNW</sequence>
<dbReference type="InterPro" id="IPR002656">
    <property type="entry name" value="Acyl_transf_3_dom"/>
</dbReference>
<protein>
    <submittedName>
        <fullName evidence="3">Acyltransferase</fullName>
    </submittedName>
</protein>
<feature type="transmembrane region" description="Helical" evidence="1">
    <location>
        <begin position="271"/>
        <end position="290"/>
    </location>
</feature>
<dbReference type="GO" id="GO:0016746">
    <property type="term" value="F:acyltransferase activity"/>
    <property type="evidence" value="ECO:0007669"/>
    <property type="project" value="UniProtKB-KW"/>
</dbReference>
<name>A0ABR7YX75_9PSED</name>
<dbReference type="InterPro" id="IPR050879">
    <property type="entry name" value="Acyltransferase_3"/>
</dbReference>
<dbReference type="PANTHER" id="PTHR23028">
    <property type="entry name" value="ACETYLTRANSFERASE"/>
    <property type="match status" value="1"/>
</dbReference>
<feature type="domain" description="Acyltransferase 3" evidence="2">
    <location>
        <begin position="3"/>
        <end position="306"/>
    </location>
</feature>
<dbReference type="Pfam" id="PF01757">
    <property type="entry name" value="Acyl_transf_3"/>
    <property type="match status" value="1"/>
</dbReference>
<feature type="transmembrane region" description="Helical" evidence="1">
    <location>
        <begin position="234"/>
        <end position="251"/>
    </location>
</feature>
<keyword evidence="3" id="KW-0012">Acyltransferase</keyword>
<organism evidence="3 4">
    <name type="scientific">Pseudomonas typographi</name>
    <dbReference type="NCBI Taxonomy" id="2715964"/>
    <lineage>
        <taxon>Bacteria</taxon>
        <taxon>Pseudomonadati</taxon>
        <taxon>Pseudomonadota</taxon>
        <taxon>Gammaproteobacteria</taxon>
        <taxon>Pseudomonadales</taxon>
        <taxon>Pseudomonadaceae</taxon>
        <taxon>Pseudomonas</taxon>
    </lineage>
</organism>
<keyword evidence="3" id="KW-0808">Transferase</keyword>
<feature type="transmembrane region" description="Helical" evidence="1">
    <location>
        <begin position="209"/>
        <end position="228"/>
    </location>
</feature>
<keyword evidence="4" id="KW-1185">Reference proteome</keyword>
<feature type="transmembrane region" description="Helical" evidence="1">
    <location>
        <begin position="161"/>
        <end position="177"/>
    </location>
</feature>
<evidence type="ECO:0000313" key="4">
    <source>
        <dbReference type="Proteomes" id="UP000805841"/>
    </source>
</evidence>
<dbReference type="RefSeq" id="WP_190417406.1">
    <property type="nucleotide sequence ID" value="NZ_JAAOCA010000003.1"/>
</dbReference>
<dbReference type="Proteomes" id="UP000805841">
    <property type="component" value="Unassembled WGS sequence"/>
</dbReference>
<evidence type="ECO:0000313" key="3">
    <source>
        <dbReference type="EMBL" id="MBD1597779.1"/>
    </source>
</evidence>
<feature type="transmembrane region" description="Helical" evidence="1">
    <location>
        <begin position="183"/>
        <end position="202"/>
    </location>
</feature>
<proteinExistence type="predicted"/>
<dbReference type="PANTHER" id="PTHR23028:SF53">
    <property type="entry name" value="ACYL_TRANSF_3 DOMAIN-CONTAINING PROTEIN"/>
    <property type="match status" value="1"/>
</dbReference>
<comment type="caution">
    <text evidence="3">The sequence shown here is derived from an EMBL/GenBank/DDBJ whole genome shotgun (WGS) entry which is preliminary data.</text>
</comment>
<evidence type="ECO:0000256" key="1">
    <source>
        <dbReference type="SAM" id="Phobius"/>
    </source>
</evidence>
<dbReference type="EMBL" id="JAAOCA010000003">
    <property type="protein sequence ID" value="MBD1597779.1"/>
    <property type="molecule type" value="Genomic_DNA"/>
</dbReference>
<reference evidence="3 4" key="1">
    <citation type="journal article" date="2020" name="Insects">
        <title>Bacteria Belonging to Pseudomonas typographi sp. nov. from the Bark Beetle Ips typographus Have Genomic Potential to Aid in the Host Ecology.</title>
        <authorList>
            <person name="Peral-Aranega E."/>
            <person name="Saati-Santamaria Z."/>
            <person name="Kolarik M."/>
            <person name="Rivas R."/>
            <person name="Garcia-Fraile P."/>
        </authorList>
    </citation>
    <scope>NUCLEOTIDE SEQUENCE [LARGE SCALE GENOMIC DNA]</scope>
    <source>
        <strain evidence="3 4">CA3A</strain>
    </source>
</reference>
<accession>A0ABR7YX75</accession>
<feature type="transmembrane region" description="Helical" evidence="1">
    <location>
        <begin position="83"/>
        <end position="101"/>
    </location>
</feature>
<feature type="transmembrane region" description="Helical" evidence="1">
    <location>
        <begin position="134"/>
        <end position="154"/>
    </location>
</feature>
<keyword evidence="1" id="KW-0472">Membrane</keyword>
<feature type="transmembrane region" description="Helical" evidence="1">
    <location>
        <begin position="42"/>
        <end position="62"/>
    </location>
</feature>